<evidence type="ECO:0000256" key="1">
    <source>
        <dbReference type="SAM" id="SignalP"/>
    </source>
</evidence>
<accession>A0A699QET0</accession>
<gene>
    <name evidence="2" type="ORF">Tci_837812</name>
</gene>
<feature type="signal peptide" evidence="1">
    <location>
        <begin position="1"/>
        <end position="15"/>
    </location>
</feature>
<comment type="caution">
    <text evidence="2">The sequence shown here is derived from an EMBL/GenBank/DDBJ whole genome shotgun (WGS) entry which is preliminary data.</text>
</comment>
<feature type="chain" id="PRO_5025386599" evidence="1">
    <location>
        <begin position="16"/>
        <end position="84"/>
    </location>
</feature>
<dbReference type="EMBL" id="BKCJ011008400">
    <property type="protein sequence ID" value="GFC65842.1"/>
    <property type="molecule type" value="Genomic_DNA"/>
</dbReference>
<protein>
    <submittedName>
        <fullName evidence="2">Uncharacterized protein</fullName>
    </submittedName>
</protein>
<dbReference type="AlphaFoldDB" id="A0A699QET0"/>
<evidence type="ECO:0000313" key="2">
    <source>
        <dbReference type="EMBL" id="GFC65842.1"/>
    </source>
</evidence>
<feature type="non-terminal residue" evidence="2">
    <location>
        <position position="1"/>
    </location>
</feature>
<reference evidence="2" key="1">
    <citation type="journal article" date="2019" name="Sci. Rep.">
        <title>Draft genome of Tanacetum cinerariifolium, the natural source of mosquito coil.</title>
        <authorList>
            <person name="Yamashiro T."/>
            <person name="Shiraishi A."/>
            <person name="Satake H."/>
            <person name="Nakayama K."/>
        </authorList>
    </citation>
    <scope>NUCLEOTIDE SEQUENCE</scope>
</reference>
<sequence length="84" mass="9148">WGMVVLAAVVSVVAARGVVEKRRVRESGVEGRVDRVTRNLFGFAEKIPPEKFSGDGRRRRVVVAGWAAAGGGGEYYLKCVCILR</sequence>
<organism evidence="2">
    <name type="scientific">Tanacetum cinerariifolium</name>
    <name type="common">Dalmatian daisy</name>
    <name type="synonym">Chrysanthemum cinerariifolium</name>
    <dbReference type="NCBI Taxonomy" id="118510"/>
    <lineage>
        <taxon>Eukaryota</taxon>
        <taxon>Viridiplantae</taxon>
        <taxon>Streptophyta</taxon>
        <taxon>Embryophyta</taxon>
        <taxon>Tracheophyta</taxon>
        <taxon>Spermatophyta</taxon>
        <taxon>Magnoliopsida</taxon>
        <taxon>eudicotyledons</taxon>
        <taxon>Gunneridae</taxon>
        <taxon>Pentapetalae</taxon>
        <taxon>asterids</taxon>
        <taxon>campanulids</taxon>
        <taxon>Asterales</taxon>
        <taxon>Asteraceae</taxon>
        <taxon>Asteroideae</taxon>
        <taxon>Anthemideae</taxon>
        <taxon>Anthemidinae</taxon>
        <taxon>Tanacetum</taxon>
    </lineage>
</organism>
<proteinExistence type="predicted"/>
<keyword evidence="1" id="KW-0732">Signal</keyword>
<name>A0A699QET0_TANCI</name>